<dbReference type="KEGG" id="pdh:B9T62_06640"/>
<dbReference type="CDD" id="cd11296">
    <property type="entry name" value="O-FucT_like"/>
    <property type="match status" value="1"/>
</dbReference>
<sequence>MERVRFMLIRGYSHSIWMDVRQLLEQLLFADLTGRIPVVHWGSSSFYNGKVYNNAFDMYFEPISNYVIEDLMKPEYSFFPSAWQHDNLLLPDPGQVTLTERSIGEMLESDADVVVCDTYPNKLSIPSLVREDHPLYGMNSVQMYRSLMHKYLKLKPDLTNRINKFFYSNSMHEGPVLAVHVRENFTINEFEHNLNERYHSKMYKLKRKPEQNTNDTLKIHQIYRIHEVNKLESTNKVYHKEIQYMLGKFNIKKIFLLTDCTEILEEYQQLYGSMLVHTDALRHSANDVEAPYLETHMHRRQNGIDAILDAYIAANCNFFIGNGYSKMSQAVTYLKDWANTNYKLMYWVPENSKTVHYSQVDSIVYPDNKYVGKFRQLAYSASRAWKQLKER</sequence>
<gene>
    <name evidence="1" type="ORF">B9T62_06640</name>
</gene>
<dbReference type="Gene3D" id="3.40.50.11350">
    <property type="match status" value="1"/>
</dbReference>
<dbReference type="EMBL" id="CP021780">
    <property type="protein sequence ID" value="ASA20507.1"/>
    <property type="molecule type" value="Genomic_DNA"/>
</dbReference>
<dbReference type="Gene3D" id="3.40.50.11340">
    <property type="match status" value="1"/>
</dbReference>
<evidence type="ECO:0008006" key="3">
    <source>
        <dbReference type="Google" id="ProtNLM"/>
    </source>
</evidence>
<protein>
    <recommendedName>
        <fullName evidence="3">GDP-fucose protein O-fucosyltransferase</fullName>
    </recommendedName>
</protein>
<evidence type="ECO:0000313" key="1">
    <source>
        <dbReference type="EMBL" id="ASA20507.1"/>
    </source>
</evidence>
<evidence type="ECO:0000313" key="2">
    <source>
        <dbReference type="Proteomes" id="UP000249890"/>
    </source>
</evidence>
<reference evidence="1 2" key="1">
    <citation type="submission" date="2017-06" db="EMBL/GenBank/DDBJ databases">
        <title>Complete genome sequence of Paenibacillus donghaensis KCTC 13049T isolated from East Sea sediment, South Korea.</title>
        <authorList>
            <person name="Jung B.K."/>
            <person name="Hong S.-J."/>
            <person name="Shin J.-H."/>
        </authorList>
    </citation>
    <scope>NUCLEOTIDE SEQUENCE [LARGE SCALE GENOMIC DNA]</scope>
    <source>
        <strain evidence="1 2">KCTC 13049</strain>
    </source>
</reference>
<organism evidence="1 2">
    <name type="scientific">Paenibacillus donghaensis</name>
    <dbReference type="NCBI Taxonomy" id="414771"/>
    <lineage>
        <taxon>Bacteria</taxon>
        <taxon>Bacillati</taxon>
        <taxon>Bacillota</taxon>
        <taxon>Bacilli</taxon>
        <taxon>Bacillales</taxon>
        <taxon>Paenibacillaceae</taxon>
        <taxon>Paenibacillus</taxon>
    </lineage>
</organism>
<dbReference type="AlphaFoldDB" id="A0A2Z2K6N2"/>
<keyword evidence="2" id="KW-1185">Reference proteome</keyword>
<dbReference type="RefSeq" id="WP_087914527.1">
    <property type="nucleotide sequence ID" value="NZ_CP021780.1"/>
</dbReference>
<name>A0A2Z2K6N2_9BACL</name>
<dbReference type="Proteomes" id="UP000249890">
    <property type="component" value="Chromosome"/>
</dbReference>
<accession>A0A2Z2K6N2</accession>
<proteinExistence type="predicted"/>